<keyword evidence="5 7" id="KW-0687">Ribonucleoprotein</keyword>
<dbReference type="OrthoDB" id="372127at2157"/>
<evidence type="ECO:0000256" key="6">
    <source>
        <dbReference type="ARBA" id="ARBA00063089"/>
    </source>
</evidence>
<dbReference type="AlphaFoldDB" id="U3TEV0"/>
<comment type="similarity">
    <text evidence="1 7 8">Belongs to the universal ribosomal protein uS13 family.</text>
</comment>
<dbReference type="GO" id="GO:0019843">
    <property type="term" value="F:rRNA binding"/>
    <property type="evidence" value="ECO:0007669"/>
    <property type="project" value="UniProtKB-UniRule"/>
</dbReference>
<dbReference type="RefSeq" id="WP_022541832.1">
    <property type="nucleotide sequence ID" value="NC_022521.1"/>
</dbReference>
<evidence type="ECO:0000256" key="1">
    <source>
        <dbReference type="ARBA" id="ARBA00008080"/>
    </source>
</evidence>
<dbReference type="GeneID" id="17110411"/>
<evidence type="ECO:0000256" key="8">
    <source>
        <dbReference type="RuleBase" id="RU003830"/>
    </source>
</evidence>
<keyword evidence="2 7" id="KW-0699">rRNA-binding</keyword>
<sequence>MAEETSFKYIVRIAGVDIDGDLKLPYGLASIKGIGYTTAMAVIRMLGLDPEKKVGFLTEEEIRRLDEVLRDITQLGLPKWLYNRRRDYETGKDLHLIGNELIFYARRDIEREMKIGSWRGIRHKYGLKVRGQRTRTTGRLGMTIGVRKKR</sequence>
<comment type="function">
    <text evidence="7">Located at the top of the head of the 30S subunit, it contacts several helices of the 16S rRNA. In the 70S ribosome it contacts the 23S rRNA (bridge B1a) and protein L5 of the 50S subunit (bridge B1b), connecting the 2 subunits; these bridges are implicated in subunit movement.</text>
</comment>
<keyword evidence="4 7" id="KW-0689">Ribosomal protein</keyword>
<dbReference type="Proteomes" id="UP000016887">
    <property type="component" value="Chromosome"/>
</dbReference>
<reference evidence="9 10" key="1">
    <citation type="journal article" date="2013" name="Appl. Environ. Microbiol.">
        <title>Variation of the Virus-Related Elements within Syntenic Genomes of the Hyperthermophilic Archaeon Aeropyrum.</title>
        <authorList>
            <person name="Daifuku T."/>
            <person name="Yoshida T."/>
            <person name="Kitamura T."/>
            <person name="Kawaichi S."/>
            <person name="Inoue T."/>
            <person name="Nomura K."/>
            <person name="Yoshida Y."/>
            <person name="Kuno S."/>
            <person name="Sako Y."/>
        </authorList>
    </citation>
    <scope>NUCLEOTIDE SEQUENCE [LARGE SCALE GENOMIC DNA]</scope>
    <source>
        <strain evidence="9 10">SY1</strain>
    </source>
</reference>
<dbReference type="FunFam" id="1.10.8.50:FF:000001">
    <property type="entry name" value="30S ribosomal protein S13"/>
    <property type="match status" value="1"/>
</dbReference>
<dbReference type="Gene3D" id="4.10.910.10">
    <property type="entry name" value="30s ribosomal protein s13, domain 2"/>
    <property type="match status" value="1"/>
</dbReference>
<evidence type="ECO:0000256" key="7">
    <source>
        <dbReference type="HAMAP-Rule" id="MF_01315"/>
    </source>
</evidence>
<protein>
    <recommendedName>
        <fullName evidence="7">Small ribosomal subunit protein uS13</fullName>
    </recommendedName>
</protein>
<keyword evidence="10" id="KW-1185">Reference proteome</keyword>
<dbReference type="InterPro" id="IPR018269">
    <property type="entry name" value="Ribosomal_uS13_CS"/>
</dbReference>
<proteinExistence type="inferred from homology"/>
<keyword evidence="3 7" id="KW-0694">RNA-binding</keyword>
<dbReference type="PANTHER" id="PTHR10871:SF3">
    <property type="entry name" value="SMALL RIBOSOMAL SUBUNIT PROTEIN US13"/>
    <property type="match status" value="1"/>
</dbReference>
<organism evidence="9 10">
    <name type="scientific">Aeropyrum camini SY1 = JCM 12091</name>
    <dbReference type="NCBI Taxonomy" id="1198449"/>
    <lineage>
        <taxon>Archaea</taxon>
        <taxon>Thermoproteota</taxon>
        <taxon>Thermoprotei</taxon>
        <taxon>Desulfurococcales</taxon>
        <taxon>Desulfurococcaceae</taxon>
        <taxon>Aeropyrum</taxon>
    </lineage>
</organism>
<dbReference type="InterPro" id="IPR027437">
    <property type="entry name" value="Rbsml_uS13_C"/>
</dbReference>
<dbReference type="eggNOG" id="arCOG01722">
    <property type="taxonomic scope" value="Archaea"/>
</dbReference>
<dbReference type="Gene3D" id="1.10.8.50">
    <property type="match status" value="1"/>
</dbReference>
<dbReference type="InterPro" id="IPR019977">
    <property type="entry name" value="Ribosomal_uS13_archaeal"/>
</dbReference>
<dbReference type="GO" id="GO:0015935">
    <property type="term" value="C:small ribosomal subunit"/>
    <property type="evidence" value="ECO:0007669"/>
    <property type="project" value="TreeGrafter"/>
</dbReference>
<dbReference type="FunFam" id="4.10.910.10:FF:000002">
    <property type="entry name" value="40S ribosomal protein S18"/>
    <property type="match status" value="1"/>
</dbReference>
<dbReference type="GO" id="GO:0006412">
    <property type="term" value="P:translation"/>
    <property type="evidence" value="ECO:0007669"/>
    <property type="project" value="UniProtKB-UniRule"/>
</dbReference>
<evidence type="ECO:0000313" key="10">
    <source>
        <dbReference type="Proteomes" id="UP000016887"/>
    </source>
</evidence>
<evidence type="ECO:0000256" key="5">
    <source>
        <dbReference type="ARBA" id="ARBA00023274"/>
    </source>
</evidence>
<evidence type="ECO:0000256" key="4">
    <source>
        <dbReference type="ARBA" id="ARBA00022980"/>
    </source>
</evidence>
<dbReference type="STRING" id="1198449.ACAM_1091"/>
<dbReference type="PANTHER" id="PTHR10871">
    <property type="entry name" value="30S RIBOSOMAL PROTEIN S13/40S RIBOSOMAL PROTEIN S18"/>
    <property type="match status" value="1"/>
</dbReference>
<dbReference type="SUPFAM" id="SSF46946">
    <property type="entry name" value="S13-like H2TH domain"/>
    <property type="match status" value="1"/>
</dbReference>
<evidence type="ECO:0000256" key="2">
    <source>
        <dbReference type="ARBA" id="ARBA00022730"/>
    </source>
</evidence>
<dbReference type="GO" id="GO:0005829">
    <property type="term" value="C:cytosol"/>
    <property type="evidence" value="ECO:0007669"/>
    <property type="project" value="TreeGrafter"/>
</dbReference>
<name>U3TEV0_9CREN</name>
<gene>
    <name evidence="9" type="primary">rps13p</name>
    <name evidence="7" type="synonym">rps13</name>
    <name evidence="9" type="ORF">ACAM_1091</name>
</gene>
<dbReference type="PROSITE" id="PS00646">
    <property type="entry name" value="RIBOSOMAL_S13_1"/>
    <property type="match status" value="1"/>
</dbReference>
<dbReference type="PROSITE" id="PS50159">
    <property type="entry name" value="RIBOSOMAL_S13_2"/>
    <property type="match status" value="1"/>
</dbReference>
<dbReference type="PATRIC" id="fig|1198449.6.peg.1102"/>
<dbReference type="HAMAP" id="MF_01315">
    <property type="entry name" value="Ribosomal_uS13"/>
    <property type="match status" value="1"/>
</dbReference>
<evidence type="ECO:0000256" key="3">
    <source>
        <dbReference type="ARBA" id="ARBA00022884"/>
    </source>
</evidence>
<accession>U3TEV0</accession>
<dbReference type="GO" id="GO:0003735">
    <property type="term" value="F:structural constituent of ribosome"/>
    <property type="evidence" value="ECO:0007669"/>
    <property type="project" value="InterPro"/>
</dbReference>
<comment type="subunit">
    <text evidence="6 7">Part of the 30S ribosomal subunit. Forms a loose heterodimer with protein S19. Forms two bridges to the 50S subunit in the 70S ribosome.</text>
</comment>
<dbReference type="InterPro" id="IPR001892">
    <property type="entry name" value="Ribosomal_uS13"/>
</dbReference>
<dbReference type="Pfam" id="PF00416">
    <property type="entry name" value="Ribosomal_S13"/>
    <property type="match status" value="1"/>
</dbReference>
<dbReference type="NCBIfam" id="NF003140">
    <property type="entry name" value="PRK04053.1"/>
    <property type="match status" value="1"/>
</dbReference>
<dbReference type="PIRSF" id="PIRSF002134">
    <property type="entry name" value="Ribosomal_S13"/>
    <property type="match status" value="1"/>
</dbReference>
<dbReference type="NCBIfam" id="TIGR03629">
    <property type="entry name" value="uS13_arch"/>
    <property type="match status" value="1"/>
</dbReference>
<dbReference type="InterPro" id="IPR010979">
    <property type="entry name" value="Ribosomal_uS13-like_H2TH"/>
</dbReference>
<dbReference type="KEGG" id="acj:ACAM_1091"/>
<evidence type="ECO:0000313" key="9">
    <source>
        <dbReference type="EMBL" id="BAN90560.1"/>
    </source>
</evidence>
<dbReference type="EMBL" id="AP012489">
    <property type="protein sequence ID" value="BAN90560.1"/>
    <property type="molecule type" value="Genomic_DNA"/>
</dbReference>